<dbReference type="InterPro" id="IPR042228">
    <property type="entry name" value="Dynein_linker_3"/>
</dbReference>
<dbReference type="SMART" id="SM00382">
    <property type="entry name" value="AAA"/>
    <property type="match status" value="3"/>
</dbReference>
<dbReference type="Gene3D" id="6.10.140.1060">
    <property type="match status" value="1"/>
</dbReference>
<dbReference type="Pfam" id="PF12777">
    <property type="entry name" value="MT"/>
    <property type="match status" value="1"/>
</dbReference>
<dbReference type="Gene3D" id="1.20.920.20">
    <property type="match status" value="1"/>
</dbReference>
<dbReference type="Pfam" id="PF12774">
    <property type="entry name" value="AAA_6"/>
    <property type="match status" value="1"/>
</dbReference>
<dbReference type="GO" id="GO:0051959">
    <property type="term" value="F:dynein light intermediate chain binding"/>
    <property type="evidence" value="ECO:0007669"/>
    <property type="project" value="InterPro"/>
</dbReference>
<dbReference type="GO" id="GO:0005524">
    <property type="term" value="F:ATP binding"/>
    <property type="evidence" value="ECO:0007669"/>
    <property type="project" value="UniProtKB-KW"/>
</dbReference>
<dbReference type="InterPro" id="IPR035706">
    <property type="entry name" value="AAA_9"/>
</dbReference>
<dbReference type="InterPro" id="IPR041466">
    <property type="entry name" value="Dynein_AAA5_ext"/>
</dbReference>
<dbReference type="Gene3D" id="3.40.50.300">
    <property type="entry name" value="P-loop containing nucleotide triphosphate hydrolases"/>
    <property type="match status" value="5"/>
</dbReference>
<gene>
    <name evidence="1" type="ORF">CSKR_202838</name>
</gene>
<dbReference type="Pfam" id="PF08393">
    <property type="entry name" value="DHC_N2"/>
    <property type="match status" value="1"/>
</dbReference>
<dbReference type="InterPro" id="IPR024317">
    <property type="entry name" value="Dynein_heavy_chain_D4_dom"/>
</dbReference>
<accession>A0A8T1M2M1</accession>
<dbReference type="Gene3D" id="1.20.58.1120">
    <property type="match status" value="1"/>
</dbReference>
<dbReference type="InterPro" id="IPR035699">
    <property type="entry name" value="AAA_6"/>
</dbReference>
<dbReference type="InterPro" id="IPR041589">
    <property type="entry name" value="DNAH3_AAA_lid_1"/>
</dbReference>
<dbReference type="GO" id="GO:0008569">
    <property type="term" value="F:minus-end-directed microtubule motor activity"/>
    <property type="evidence" value="ECO:0007669"/>
    <property type="project" value="InterPro"/>
</dbReference>
<dbReference type="InterPro" id="IPR043157">
    <property type="entry name" value="Dynein_AAA1S"/>
</dbReference>
<dbReference type="GO" id="GO:0045505">
    <property type="term" value="F:dynein intermediate chain binding"/>
    <property type="evidence" value="ECO:0007669"/>
    <property type="project" value="InterPro"/>
</dbReference>
<dbReference type="Gene3D" id="1.20.140.100">
    <property type="entry name" value="Dynein heavy chain, N-terminal domain 2"/>
    <property type="match status" value="1"/>
</dbReference>
<dbReference type="Pfam" id="PF12775">
    <property type="entry name" value="AAA_7"/>
    <property type="match status" value="1"/>
</dbReference>
<dbReference type="Gene3D" id="1.10.472.130">
    <property type="match status" value="1"/>
</dbReference>
<dbReference type="OrthoDB" id="286107at2759"/>
<dbReference type="InterPro" id="IPR003593">
    <property type="entry name" value="AAA+_ATPase"/>
</dbReference>
<keyword evidence="2" id="KW-1185">Reference proteome</keyword>
<dbReference type="SUPFAM" id="SSF52540">
    <property type="entry name" value="P-loop containing nucleoside triphosphate hydrolases"/>
    <property type="match status" value="4"/>
</dbReference>
<dbReference type="Gene3D" id="1.10.287.2620">
    <property type="match status" value="1"/>
</dbReference>
<dbReference type="EMBL" id="NIRI02000056">
    <property type="protein sequence ID" value="KAG5443624.1"/>
    <property type="molecule type" value="Genomic_DNA"/>
</dbReference>
<protein>
    <submittedName>
        <fullName evidence="1">Dynein heavy chain 5, axonemal</fullName>
    </submittedName>
</protein>
<dbReference type="InterPro" id="IPR013602">
    <property type="entry name" value="Dynein_heavy_linker"/>
</dbReference>
<dbReference type="PANTHER" id="PTHR46532">
    <property type="entry name" value="MALE FERTILITY FACTOR KL5"/>
    <property type="match status" value="1"/>
</dbReference>
<dbReference type="Gene3D" id="1.20.1270.280">
    <property type="match status" value="1"/>
</dbReference>
<dbReference type="InterPro" id="IPR026983">
    <property type="entry name" value="DHC"/>
</dbReference>
<dbReference type="InterPro" id="IPR043160">
    <property type="entry name" value="Dynein_C_barrel"/>
</dbReference>
<dbReference type="Gene3D" id="1.10.8.1220">
    <property type="match status" value="1"/>
</dbReference>
<dbReference type="InterPro" id="IPR027417">
    <property type="entry name" value="P-loop_NTPase"/>
</dbReference>
<sequence length="4871" mass="552836">MLTDEEIKQKQARIKENRELRRALIDDRHTYLINQLERYFQFDAPTICDWLLDSQQLEAMQEFFEKGQSKVLFVICADTGFTVLRSNTFRIVKKSAKASKRLYFHLGQLPFSGETAVFLRFNNKEAITMKNIRTDVFACKFEVNEGFLQQLHTFMKTSFLPLMWAQSLYFGNLNHEERHGYLDYVENYLRSLSTIIACSKERVSLPPSKLPDQVHNMDAEGLIQLSRHPDFVNYLEESASHWMRQIDEEVKEVELLRVEREQNGPHGEFDFWKGRMTRMNSLVSELRRTDIQNVIVTLQSVHSKAMEKWVDLDKKVTNAYNEAKENVKFLSTVEKLCVPLNHTNLKLMIKKMPNLLKALGLIYQHSTFYNTFSNMTVLFVKITNQIITSCKRYLTLNNTKSIWEQDSELIIKKMAECIELNLAYQEAYRNTRQEMIASAVKQPFNFSEVQIFGNMNLFTQRLEYLTRVLQTLGQYATLREFVLEGKEPLITRLDRLHSIITSKRYDYLDQRNQLFENDYEDFKGRIAELHANLLTTIAAYFRKPCGLISQIKLQERLETLKIPELDHKERYKIICKSLRNEVVSAAKLFKQGMSDPPLDRNMPPFAGRIAWARSLYRRLEEPMNALGKRAPKILLTEEGQTLIALYNETVGNLVGYEITVYQTWSKMLLRKMASMSSSVIIFVKEPAPFGRPYVNMDPEVLGLLREIECLDKLQCPIPKIAEEFWLKGAGLKDSFEHLKLLCNEYVRITKMVPQNVTLLVSPTIQLINAALMPGITLHNWTSFGLKPYTEEVFRQLNRFEHMLDQAKQIYENRITGVLKSITNCQLISLPEDPNSPLEMMELVYQTKQQTRKASEEIGSLSLSALCAAMEYINGLMVDYDAFVEKHNLVTKIDEEMKVKRLLLDKGQGTKVSRKPIASVPDASSKGSPEDMISDVPKQPGRGSPDAGKGTVSAAEWSAQPESQVGGPSARTQVTHTQTMRTAIQIANAADDLMSYLGQKTTDAVCQAVRAALDRLWNIMATREAAVALKDVPFGKAVKCGSARPFPLVRCYVRVIGRSLDIWPRPHDIQSALKVIVNTVETSTKGILAWGREGRIKVSPLQTRQSSDEDEALKKVRGRAQKRTQSTSHTPSLNHPEQAQMKSVPTSSNVVDVDLISNLSQNSGGRPSVIVPSGSRRSEVLLPPSASDEEMPQRTSVGGVSVGHVSLTSMGAPPIVGVSGSVPGSTSPTSTEMEGGKAGKVSSTFDVRAMMESEVNEQPVNCYREVHTDREVYRLRTFLVTSMLQMKKILFSPDGTIYEVDSLTGYLDRYASLWKRDLNVEVEEFLSSSPTMHDFQTKFEELDEISRNLEEEPNYYVVGAIYISTEDFKSVVRNNLMQLKQTYVRAFIERYISSVENIGNTLEEWDRNLQRNINSLDDIAFIMDTLRVIREREIDTDCELIQCEEANALLSKFNLPYPKDIGDRVELVRCAFLRIKERVFYTTDYILSIQGGYKEGLLASIQELKESTQVFEADYDEKGPMVPGLAPQEALDKQIQFKNRFDNLIRKINTALKGELLFGLPASDYSRVQQIGRELDLLQRLYGLYNEVNRTVASYYEIVWQEVDMEKIGADLQEFQNKCKRLPKALKEWPAYTDLEKTINDFNDKVPLLEMMTNKAMKPRHWQRLADLTNYNFNVESENFTLKNMLDAPLLDVKDDVEDICVSAVREKDIEAKLNVVVADWANQELKLAQFKTRGELLLKGDRVSEIIPMLEDSLMILSSLMSNRYNAPFRNSIQEWVQKLSTTSEVLETWMRVQNLWVYLEAVFVGGDIAKQLPSEAKRFQAVDKTWIKVMERARDTPNVIACCAGDQSLQEQLPRLLSQLELCQKSLSGYLERKRLLFPRFFFVSDPVLLEILGQASDPHAIQAHLLAIFDNTKRVQFAEKAFDILAAFSQEDEKLPMIKPVKCEGHVEHWLHVLLKTGQASLHSLIRKAYYEIIDPGVDLTEFFDNQLAQIGLLGIQILWTSDATDALNSARADPKIMSKTNKHFLEILNKLIGETTRELNKTMRTKYETLITIHVHQRDIFDDLCKQGIKSTIDFEWTKQTRTYFMEKVDKCVISITDVDFVYQNEFLGCTERLVITPLTDRCYITLAQALNMGLGGAPAGPAGTGKTETTKDMGRCLGKYVVVFNCSDQMDFRGLGRIFKGLAQSGSWGCFDEFNRIELPVLSVAAQQIAIILAAKREGKTSFIFSDGDHVELNPEFGLFLTMNPGYAGRQELPENLKINFRSVAMMVPDRQIIIRVKLAACGFVQNIILARKFYVLYKLCEEQLTKQVHYDFGLRNILSVLRTLGAARRANPTDSEDRSVMRCLRDMNLSKLVDKDEPLFMSLIDDLFPGIVLDKVSYPELQLAIRNQVTSMALINHPAWNLKVIQLFETQRVRHGMMALGPSGAGKSCCINVLMRAMGECGSPHREMRMNPKAITAPEMFGKLDVATNDWTDGIFSTLWRRSLKTKKNENVWIVLDGPVDAIWIENLNSVLDDNKTLTLANGDRIPMAPNCKIIFEVHNIDNASPATVSRNGMVFMSSSVLNWDPITSAWLLKRPQADREKLHNHFKNSFPQTYRYVTQNLQLKMAYHEAFLVQQACSILGGLLPGDIQGNERMLSRCYVFSLMWSFGALLELDDRAKLEAFWRSELKLDLPEKYEAKTDTIFEYRVDTEGKWVHWKHSIGEYIYPKDHTPEFASILVPNVDNVRTDYLIDLIAKQGKAVLLIGEPGTAKTVMINKYMSKFNPETHASKSVNFSSATTPALFQRTIESFVEKRVGTTYGPPAGKKMTVFIDDINMPKINEWGDQIANEIVRQTMEMNGFYSLEKPGDFTNIVDIQFLAAMNHPGGGRNDIPERLKRQFCTFNCTLPSDTSIDTIFSVIGTGHYCEERGFSPDVIQLVEKLVPLTRVIWQHTKNRLLPTPAKFHYIFNLRDLSRVWQGMLNTISEVVTNDSVLLMLWKHELLRVIADRFISLSDTQWFEKYISLLAAEILSEEQLAHLQTEAYFVDFMRDAPELTGEEPEDFDISAPKVYEPVESVDVLRERLLMFMASMNENIRGANMDLVFFKDAITHLVKISRVIRSPRGNALLVGVGGSGKRSLTRLASYIADYRVFQIVLTRSYNVSNLLEDLKNLYRTAGMEGKGVTFIFTDSDVKDEGFLEYINNILASGMISGLFARDEMDEVLAALVPIMKKEFPKRPPENEILNEYFMFRVRKNLHVVLCFSPVGEKFRQRALYFPGLISGCTIDWFQRWPQDALLAVAQHFLGDYEMSCSPNIRNSLISLIAEVHDDVTARCAAYFERYRRTANVTPKSYISFIHGYKKVYREQVEQVNTQISRLGSGLQKLMEAQDSISKLSVELSNKEKELEVANREAEAVLVNVTQQTQAAEQVKNKVLTVKDKCLAIVEHIRKERAVAEDKLEAARPALEEAEEALNTIKPGDISTVRKLAKPPHLIQRIMDCVLLLFKRKVDPVKKDPERPGSIKTSWTEALKLMAASTFLNNLLYFPRDLINEETVDLIQPYLEQEDYNLEAAKKVCGNVAGLCSWTLAMEKFYWVNKEVIPLKDNLAKMESKLNLANKDLAQAETLLAEKEALLNTVREQYEAAMRRKQELADDADTCRRRMTTATMLIEGLSGEKVRWSEETLALKEQVNRLIGDALIGTAFLSYSGPFNQDFRNRLMGNWFKELNGRQIPHTVNLDLINMLTEGPVVSEWNLEGLPSDDLSVQNAIIVTQASRYPLLIDPQSQGKNWIKRHEMANDLMVTTMNHKYFRTHLEDSLSQGRPLLIEDIGEEIDPSLDEVLEKNFLKSGTGLKVKVGDKEIDLQKGFTLYFTTKLPNPAYPPEIAARTSIIDFTVTSQGLEDQLLARVIQTEKEDLEAQRVTLIANTTANRRRILDLENSLLYRLANTEGSLVDDQGLVDVLQTTKSTAIEVAHQLTLAQDTEAEITAAREEFRPVAARGSLLYFFITELTGVNPMYHTGLNRFLRLFDKSMASSESCPVTSKRVQNIINYMTRSVWAFAVRGMFKMDRTMTTLLLALRIDLQRKNIRQEEFITFIQGGSALDLKLAPPKPGKWVTDMTWLNLVALSKLNEFGNIIQQVLGAERAWRQWFDKEAPEEELIPCGYEHSLDVFRRLLLIRSWCPDRTMQQARKYITHNLGAAFCEDVAANMEQIVLESDPRTPLVGLLSMGADPTPFIEQAARRAKVEINAVSMGQGQEIHARRLVKQAMHEGQWVLLQNCHLCLNYVEELFLLLSGELSAGGAGGSGGGGSAAAAQGGAGGASGAAGAEGAEGGPGGAVSGPEGGVGGGQMLPGGFHERFRLWVTTEEHKNFPITFLQIAIKFTNEPPEGIKANLSRTYTEVTQDFLDTCVTVHWKIMLYALAFLHCTVQERRKFGPLGWSIPYEFNQSDFNASVRFIQNHLDSLEFKKAQKVSGIDWKCVRYMIAEIQYGGRVTDDFDLRLLITITRTYFQERMFAPEFELTTNYPIPRFSAPNEYLNYIANDLPQRDSPEALGLHSNAEITYSAQCTSYILSTIVSIQPKETAADSGEEGGGGGKPVVVETREAVVHRMCTDMLSKLPPAYIPYQVAEQIEALGALKPMTIFLRQEVDRINKVIALVGSTLRDLRLAIDGTVVMNDTLKDALDCIYDARVPAVWTRSSWDSATLGFWYTELIERNAQFSSWLENGRPVCFWMTGFFNPQGFLTAMRQEVSRMHEGWSLDSVVLASKMTRANAEDLKDPPSEGGVYVYGLFLEGAAWDRRTSRLVEPKPKILYDIMSVINIYAVQEAQTTKRQGGGETKGDAQRQYYSCPIYRKPRRTDLTYVASVDLGCTKTADHWILRGVALLCDIK</sequence>
<dbReference type="Gene3D" id="3.10.490.20">
    <property type="match status" value="1"/>
</dbReference>
<dbReference type="InterPro" id="IPR004273">
    <property type="entry name" value="Dynein_heavy_D6_P-loop"/>
</dbReference>
<dbReference type="GO" id="GO:0005874">
    <property type="term" value="C:microtubule"/>
    <property type="evidence" value="ECO:0007669"/>
    <property type="project" value="UniProtKB-KW"/>
</dbReference>
<proteinExistence type="predicted"/>
<comment type="caution">
    <text evidence="1">The sequence shown here is derived from an EMBL/GenBank/DDBJ whole genome shotgun (WGS) entry which is preliminary data.</text>
</comment>
<dbReference type="Pfam" id="PF12780">
    <property type="entry name" value="AAA_8"/>
    <property type="match status" value="1"/>
</dbReference>
<dbReference type="Proteomes" id="UP000286415">
    <property type="component" value="Unassembled WGS sequence"/>
</dbReference>
<evidence type="ECO:0000313" key="1">
    <source>
        <dbReference type="EMBL" id="KAG5443624.1"/>
    </source>
</evidence>
<dbReference type="Gene3D" id="3.20.180.20">
    <property type="entry name" value="Dynein heavy chain, N-terminal domain 2"/>
    <property type="match status" value="1"/>
</dbReference>
<dbReference type="Pfam" id="PF18198">
    <property type="entry name" value="AAA_lid_11"/>
    <property type="match status" value="1"/>
</dbReference>
<dbReference type="Gene3D" id="1.10.8.720">
    <property type="entry name" value="Region D6 of dynein motor"/>
    <property type="match status" value="1"/>
</dbReference>
<dbReference type="Pfam" id="PF17857">
    <property type="entry name" value="AAA_lid_1"/>
    <property type="match status" value="1"/>
</dbReference>
<dbReference type="GO" id="GO:0005858">
    <property type="term" value="C:axonemal dynein complex"/>
    <property type="evidence" value="ECO:0007669"/>
    <property type="project" value="TreeGrafter"/>
</dbReference>
<dbReference type="InterPro" id="IPR041658">
    <property type="entry name" value="AAA_lid_11"/>
</dbReference>
<dbReference type="Pfam" id="PF08385">
    <property type="entry name" value="DHC_N1"/>
    <property type="match status" value="1"/>
</dbReference>
<evidence type="ECO:0000313" key="2">
    <source>
        <dbReference type="Proteomes" id="UP000286415"/>
    </source>
</evidence>
<dbReference type="Pfam" id="PF17852">
    <property type="entry name" value="Dynein_AAA_lid"/>
    <property type="match status" value="1"/>
</dbReference>
<dbReference type="Pfam" id="PF18199">
    <property type="entry name" value="Dynein_C"/>
    <property type="match status" value="1"/>
</dbReference>
<organism evidence="1 2">
    <name type="scientific">Clonorchis sinensis</name>
    <name type="common">Chinese liver fluke</name>
    <dbReference type="NCBI Taxonomy" id="79923"/>
    <lineage>
        <taxon>Eukaryota</taxon>
        <taxon>Metazoa</taxon>
        <taxon>Spiralia</taxon>
        <taxon>Lophotrochozoa</taxon>
        <taxon>Platyhelminthes</taxon>
        <taxon>Trematoda</taxon>
        <taxon>Digenea</taxon>
        <taxon>Opisthorchiida</taxon>
        <taxon>Opisthorchiata</taxon>
        <taxon>Opisthorchiidae</taxon>
        <taxon>Clonorchis</taxon>
    </lineage>
</organism>
<dbReference type="Gene3D" id="1.20.920.30">
    <property type="match status" value="1"/>
</dbReference>
<name>A0A8T1M2M1_CLOSI</name>
<dbReference type="PANTHER" id="PTHR46532:SF4">
    <property type="entry name" value="AAA+ ATPASE DOMAIN-CONTAINING PROTEIN"/>
    <property type="match status" value="1"/>
</dbReference>
<dbReference type="Gene3D" id="1.10.8.710">
    <property type="match status" value="1"/>
</dbReference>
<dbReference type="GO" id="GO:0097729">
    <property type="term" value="C:9+2 motile cilium"/>
    <property type="evidence" value="ECO:0007669"/>
    <property type="project" value="UniProtKB-ARBA"/>
</dbReference>
<reference evidence="1 2" key="2">
    <citation type="journal article" date="2021" name="Genomics">
        <title>High-quality reference genome for Clonorchis sinensis.</title>
        <authorList>
            <person name="Young N.D."/>
            <person name="Stroehlein A.J."/>
            <person name="Kinkar L."/>
            <person name="Wang T."/>
            <person name="Sohn W.M."/>
            <person name="Chang B.C.H."/>
            <person name="Kaur P."/>
            <person name="Weisz D."/>
            <person name="Dudchenko O."/>
            <person name="Aiden E.L."/>
            <person name="Korhonen P.K."/>
            <person name="Gasser R.B."/>
        </authorList>
    </citation>
    <scope>NUCLEOTIDE SEQUENCE [LARGE SCALE GENOMIC DNA]</scope>
    <source>
        <strain evidence="1">Cs-k2</strain>
    </source>
</reference>
<dbReference type="GO" id="GO:0007018">
    <property type="term" value="P:microtubule-based movement"/>
    <property type="evidence" value="ECO:0007669"/>
    <property type="project" value="InterPro"/>
</dbReference>
<dbReference type="InterPro" id="IPR013594">
    <property type="entry name" value="Dynein_heavy_tail"/>
</dbReference>
<dbReference type="Pfam" id="PF03028">
    <property type="entry name" value="Dynein_heavy"/>
    <property type="match status" value="1"/>
</dbReference>
<reference evidence="1 2" key="1">
    <citation type="journal article" date="2018" name="Biotechnol. Adv.">
        <title>Improved genomic resources and new bioinformatic workflow for the carcinogenic parasite Clonorchis sinensis: Biotechnological implications.</title>
        <authorList>
            <person name="Wang D."/>
            <person name="Korhonen P.K."/>
            <person name="Gasser R.B."/>
            <person name="Young N.D."/>
        </authorList>
    </citation>
    <scope>NUCLEOTIDE SEQUENCE [LARGE SCALE GENOMIC DNA]</scope>
    <source>
        <strain evidence="1">Cs-k2</strain>
    </source>
</reference>
<dbReference type="InterPro" id="IPR041228">
    <property type="entry name" value="Dynein_C"/>
</dbReference>
<dbReference type="InterPro" id="IPR042222">
    <property type="entry name" value="Dynein_2_N"/>
</dbReference>
<dbReference type="Pfam" id="PF12781">
    <property type="entry name" value="AAA_9"/>
    <property type="match status" value="1"/>
</dbReference>
<dbReference type="InterPro" id="IPR042219">
    <property type="entry name" value="AAA_lid_11_sf"/>
</dbReference>
<dbReference type="InterPro" id="IPR024743">
    <property type="entry name" value="Dynein_HC_stalk"/>
</dbReference>